<organism evidence="5 6">
    <name type="scientific">Saccoglossus kowalevskii</name>
    <name type="common">Acorn worm</name>
    <dbReference type="NCBI Taxonomy" id="10224"/>
    <lineage>
        <taxon>Eukaryota</taxon>
        <taxon>Metazoa</taxon>
        <taxon>Hemichordata</taxon>
        <taxon>Enteropneusta</taxon>
        <taxon>Harrimaniidae</taxon>
        <taxon>Saccoglossus</taxon>
    </lineage>
</organism>
<gene>
    <name evidence="6" type="primary">LOC100373482</name>
</gene>
<dbReference type="GeneID" id="100373482"/>
<dbReference type="PANTHER" id="PTHR10972">
    <property type="entry name" value="OXYSTEROL-BINDING PROTEIN-RELATED"/>
    <property type="match status" value="1"/>
</dbReference>
<dbReference type="PANTHER" id="PTHR10972:SF203">
    <property type="entry name" value="OXYSTEROL-BINDING PROTEIN HOMOLOG 3"/>
    <property type="match status" value="1"/>
</dbReference>
<proteinExistence type="inferred from homology"/>
<evidence type="ECO:0000313" key="6">
    <source>
        <dbReference type="RefSeq" id="XP_002737681.1"/>
    </source>
</evidence>
<evidence type="ECO:0000256" key="3">
    <source>
        <dbReference type="RuleBase" id="RU003845"/>
    </source>
</evidence>
<dbReference type="Proteomes" id="UP000694865">
    <property type="component" value="Unplaced"/>
</dbReference>
<feature type="region of interest" description="Disordered" evidence="4">
    <location>
        <begin position="14"/>
        <end position="48"/>
    </location>
</feature>
<keyword evidence="1" id="KW-0446">Lipid-binding</keyword>
<dbReference type="Gene3D" id="2.40.160.120">
    <property type="match status" value="1"/>
</dbReference>
<dbReference type="InterPro" id="IPR037239">
    <property type="entry name" value="OSBP_sf"/>
</dbReference>
<feature type="region of interest" description="Disordered" evidence="4">
    <location>
        <begin position="179"/>
        <end position="211"/>
    </location>
</feature>
<dbReference type="InterPro" id="IPR018494">
    <property type="entry name" value="Oxysterol-bd_CS"/>
</dbReference>
<keyword evidence="5" id="KW-1185">Reference proteome</keyword>
<evidence type="ECO:0000256" key="2">
    <source>
        <dbReference type="RuleBase" id="RU003844"/>
    </source>
</evidence>
<reference evidence="6" key="1">
    <citation type="submission" date="2025-08" db="UniProtKB">
        <authorList>
            <consortium name="RefSeq"/>
        </authorList>
    </citation>
    <scope>IDENTIFICATION</scope>
    <source>
        <tissue evidence="6">Testes</tissue>
    </source>
</reference>
<dbReference type="SUPFAM" id="SSF144000">
    <property type="entry name" value="Oxysterol-binding protein-like"/>
    <property type="match status" value="1"/>
</dbReference>
<dbReference type="Pfam" id="PF01237">
    <property type="entry name" value="Oxysterol_BP"/>
    <property type="match status" value="1"/>
</dbReference>
<dbReference type="PROSITE" id="PS01013">
    <property type="entry name" value="OSBP"/>
    <property type="match status" value="1"/>
</dbReference>
<dbReference type="InterPro" id="IPR000648">
    <property type="entry name" value="Oxysterol-bd"/>
</dbReference>
<keyword evidence="3" id="KW-0445">Lipid transport</keyword>
<keyword evidence="3" id="KW-0813">Transport</keyword>
<evidence type="ECO:0000313" key="5">
    <source>
        <dbReference type="Proteomes" id="UP000694865"/>
    </source>
</evidence>
<comment type="similarity">
    <text evidence="2">Belongs to the OSBP family.</text>
</comment>
<evidence type="ECO:0000256" key="1">
    <source>
        <dbReference type="ARBA" id="ARBA00023121"/>
    </source>
</evidence>
<name>A0ABM0GUL0_SACKO</name>
<dbReference type="Gene3D" id="3.30.70.3490">
    <property type="match status" value="1"/>
</dbReference>
<accession>A0ABM0GUL0</accession>
<feature type="non-terminal residue" evidence="6">
    <location>
        <position position="1"/>
    </location>
</feature>
<dbReference type="RefSeq" id="XP_002737681.1">
    <property type="nucleotide sequence ID" value="XM_002737635.1"/>
</dbReference>
<feature type="compositionally biased region" description="Acidic residues" evidence="4">
    <location>
        <begin position="185"/>
        <end position="205"/>
    </location>
</feature>
<sequence>LSVANAEHQLIRLSSSNPNLQVMNSDDSSKNGSSESSHKLFKSTYDKREHENKVREEFITASTEVHKNMRSLLQTIVSERSRLKQALEQDIQPTSHNVEIYQLQTQLQRAYAQNTDLKERLGRIFREADLTATPMHPIATQESTPSPALVRDVSNDSKLSVSDISEFFDAEEYFILSSSSSEAAPSDEDIDSSFLSDEEFSEETGDLQSMCPSSVVENDIQPSYSKTGRRSKLPVPKADVGDFSMWNLLKKNIGKDLSKVSMPVTLNEPIGVLQRLCEELEYSELLDKASQTDDIYRRMVLVAAFAVSGYASSQHRAGQKPFNPMLGETYECIRDDKGFKFVSEQVSHHPPISACHCESDSFTFWQDIRIKTKFWGKSMEFLPIGTVNVIIPRYNDHYRWNKVTTCVHNILSGQRWVDQFGEMIIHNGPITCKLTFAKASYWSSKRYEVYGGVYNADGKVVHQLFGKWTEGMYCGISGSAKCIWRPGAMPEDYDLYYGFSKFAVELNDLDPNQKLVLPPTDSRFRPDQRMLEEGNIDDAEKEKLRIENSQRERKKQRDEKKLSYEPLFFKKSLDGDKECWVTNGHYWKLRENPGFAKMKEKFVKLW</sequence>
<feature type="compositionally biased region" description="Low complexity" evidence="4">
    <location>
        <begin position="24"/>
        <end position="35"/>
    </location>
</feature>
<protein>
    <recommendedName>
        <fullName evidence="3">Oxysterol-binding protein</fullName>
    </recommendedName>
</protein>
<feature type="compositionally biased region" description="Polar residues" evidence="4">
    <location>
        <begin position="14"/>
        <end position="23"/>
    </location>
</feature>
<evidence type="ECO:0000256" key="4">
    <source>
        <dbReference type="SAM" id="MobiDB-lite"/>
    </source>
</evidence>